<comment type="function">
    <text evidence="5">Activates KDO (a required 8-carbon sugar) for incorporation into bacterial lipopolysaccharide in Gram-negative bacteria.</text>
</comment>
<dbReference type="EMBL" id="BHXQ01000003">
    <property type="protein sequence ID" value="GCC51460.1"/>
    <property type="molecule type" value="Genomic_DNA"/>
</dbReference>
<evidence type="ECO:0000256" key="5">
    <source>
        <dbReference type="HAMAP-Rule" id="MF_00057"/>
    </source>
</evidence>
<dbReference type="GO" id="GO:0009103">
    <property type="term" value="P:lipopolysaccharide biosynthetic process"/>
    <property type="evidence" value="ECO:0007669"/>
    <property type="project" value="UniProtKB-UniRule"/>
</dbReference>
<dbReference type="NCBIfam" id="TIGR00466">
    <property type="entry name" value="kdsB"/>
    <property type="match status" value="1"/>
</dbReference>
<dbReference type="UniPathway" id="UPA00358">
    <property type="reaction ID" value="UER00476"/>
</dbReference>
<dbReference type="PANTHER" id="PTHR42866:SF2">
    <property type="entry name" value="3-DEOXY-MANNO-OCTULOSONATE CYTIDYLYLTRANSFERASE, MITOCHONDRIAL"/>
    <property type="match status" value="1"/>
</dbReference>
<dbReference type="CDD" id="cd02517">
    <property type="entry name" value="CMP-KDO-Synthetase"/>
    <property type="match status" value="1"/>
</dbReference>
<dbReference type="InterPro" id="IPR003329">
    <property type="entry name" value="Cytidylyl_trans"/>
</dbReference>
<keyword evidence="7" id="KW-1185">Reference proteome</keyword>
<dbReference type="SUPFAM" id="SSF53448">
    <property type="entry name" value="Nucleotide-diphospho-sugar transferases"/>
    <property type="match status" value="1"/>
</dbReference>
<dbReference type="HAMAP" id="MF_00057">
    <property type="entry name" value="KdsB"/>
    <property type="match status" value="1"/>
</dbReference>
<dbReference type="GO" id="GO:0008690">
    <property type="term" value="F:3-deoxy-manno-octulosonate cytidylyltransferase activity"/>
    <property type="evidence" value="ECO:0007669"/>
    <property type="project" value="UniProtKB-UniRule"/>
</dbReference>
<dbReference type="AlphaFoldDB" id="A0A401U9A1"/>
<evidence type="ECO:0000256" key="4">
    <source>
        <dbReference type="ARBA" id="ARBA00022985"/>
    </source>
</evidence>
<dbReference type="NCBIfam" id="NF003952">
    <property type="entry name" value="PRK05450.1-5"/>
    <property type="match status" value="1"/>
</dbReference>
<accession>A0A401U9A1</accession>
<comment type="pathway">
    <text evidence="5">Nucleotide-sugar biosynthesis; CMP-3-deoxy-D-manno-octulosonate biosynthesis; CMP-3-deoxy-D-manno-octulosonate from 3-deoxy-D-manno-octulosonate and CTP: step 1/1.</text>
</comment>
<dbReference type="InterPro" id="IPR004528">
    <property type="entry name" value="KdsB"/>
</dbReference>
<protein>
    <recommendedName>
        <fullName evidence="5">3-deoxy-manno-octulosonate cytidylyltransferase</fullName>
        <ecNumber evidence="5">2.7.7.38</ecNumber>
    </recommendedName>
    <alternativeName>
        <fullName evidence="5">CMP-2-keto-3-deoxyoctulosonic acid synthase</fullName>
        <shortName evidence="5">CKS</shortName>
        <shortName evidence="5">CMP-KDO synthase</shortName>
    </alternativeName>
</protein>
<sequence length="249" mass="28160">MKILGVIPARFASTRFPGKPLVDIAGKTMVQRVYEQVKKATLITEVVVATDDARILEHVEGFGGKAVLTSVDHPSGTDRCFEAYQKLNEDFNYVINVQGDEPFIKPEQIDLLAALLNGDTFIATLVKEFKDQESLFNPNVVKAVINVKKKALYFSRSPIPHARNIEEEAWLSQHKYYKHIGMYAYRTDVLEELTKLPVSALEKTESLEQLRWLDNGYEILTAETKSETIGIDTPEDLQKALAYLKENPE</sequence>
<dbReference type="GO" id="GO:0016020">
    <property type="term" value="C:membrane"/>
    <property type="evidence" value="ECO:0007669"/>
    <property type="project" value="UniProtKB-SubCell"/>
</dbReference>
<reference evidence="6 7" key="1">
    <citation type="submission" date="2018-11" db="EMBL/GenBank/DDBJ databases">
        <title>Chryseotalea sanarue gen. nov., sp., nov., a member of the family Cytophagaceae, isolated from a brackish lake in Hamamatsu Japan.</title>
        <authorList>
            <person name="Maejima Y."/>
            <person name="Iino T."/>
            <person name="Muraguchi Y."/>
            <person name="Fukuda K."/>
            <person name="Ohkuma M."/>
            <person name="Moriuchi R."/>
            <person name="Dohra H."/>
            <person name="Kimbara K."/>
            <person name="Shintani M."/>
        </authorList>
    </citation>
    <scope>NUCLEOTIDE SEQUENCE [LARGE SCALE GENOMIC DNA]</scope>
    <source>
        <strain evidence="6 7">Ys</strain>
    </source>
</reference>
<organism evidence="6 7">
    <name type="scientific">Chryseotalea sanaruensis</name>
    <dbReference type="NCBI Taxonomy" id="2482724"/>
    <lineage>
        <taxon>Bacteria</taxon>
        <taxon>Pseudomonadati</taxon>
        <taxon>Bacteroidota</taxon>
        <taxon>Cytophagia</taxon>
        <taxon>Cytophagales</taxon>
        <taxon>Chryseotaleaceae</taxon>
        <taxon>Chryseotalea</taxon>
    </lineage>
</organism>
<evidence type="ECO:0000313" key="6">
    <source>
        <dbReference type="EMBL" id="GCC51460.1"/>
    </source>
</evidence>
<dbReference type="GO" id="GO:0033468">
    <property type="term" value="P:CMP-keto-3-deoxy-D-manno-octulosonic acid biosynthetic process"/>
    <property type="evidence" value="ECO:0007669"/>
    <property type="project" value="UniProtKB-UniRule"/>
</dbReference>
<keyword evidence="4 5" id="KW-0448">Lipopolysaccharide biosynthesis</keyword>
<comment type="similarity">
    <text evidence="5">Belongs to the KdsB family.</text>
</comment>
<evidence type="ECO:0000256" key="2">
    <source>
        <dbReference type="ARBA" id="ARBA00022679"/>
    </source>
</evidence>
<dbReference type="FunFam" id="3.90.550.10:FF:000011">
    <property type="entry name" value="3-deoxy-manno-octulosonate cytidylyltransferase"/>
    <property type="match status" value="1"/>
</dbReference>
<evidence type="ECO:0000313" key="7">
    <source>
        <dbReference type="Proteomes" id="UP000288227"/>
    </source>
</evidence>
<keyword evidence="3 5" id="KW-0548">Nucleotidyltransferase</keyword>
<evidence type="ECO:0000256" key="3">
    <source>
        <dbReference type="ARBA" id="ARBA00022695"/>
    </source>
</evidence>
<evidence type="ECO:0000256" key="1">
    <source>
        <dbReference type="ARBA" id="ARBA00004370"/>
    </source>
</evidence>
<comment type="caution">
    <text evidence="6">The sequence shown here is derived from an EMBL/GenBank/DDBJ whole genome shotgun (WGS) entry which is preliminary data.</text>
</comment>
<dbReference type="NCBIfam" id="NF009905">
    <property type="entry name" value="PRK13368.1"/>
    <property type="match status" value="1"/>
</dbReference>
<dbReference type="EC" id="2.7.7.38" evidence="5"/>
<dbReference type="InterPro" id="IPR029044">
    <property type="entry name" value="Nucleotide-diphossugar_trans"/>
</dbReference>
<comment type="subcellular location">
    <subcellularLocation>
        <location evidence="5">Cytoplasm</location>
    </subcellularLocation>
    <subcellularLocation>
        <location evidence="1">Membrane</location>
    </subcellularLocation>
</comment>
<gene>
    <name evidence="5" type="primary">kdsB</name>
    <name evidence="6" type="ORF">SanaruYs_16850</name>
</gene>
<dbReference type="PANTHER" id="PTHR42866">
    <property type="entry name" value="3-DEOXY-MANNO-OCTULOSONATE CYTIDYLYLTRANSFERASE"/>
    <property type="match status" value="1"/>
</dbReference>
<proteinExistence type="inferred from homology"/>
<dbReference type="Proteomes" id="UP000288227">
    <property type="component" value="Unassembled WGS sequence"/>
</dbReference>
<dbReference type="Gene3D" id="3.90.550.10">
    <property type="entry name" value="Spore Coat Polysaccharide Biosynthesis Protein SpsA, Chain A"/>
    <property type="match status" value="1"/>
</dbReference>
<keyword evidence="2 5" id="KW-0808">Transferase</keyword>
<dbReference type="Pfam" id="PF02348">
    <property type="entry name" value="CTP_transf_3"/>
    <property type="match status" value="1"/>
</dbReference>
<keyword evidence="5" id="KW-0963">Cytoplasm</keyword>
<dbReference type="RefSeq" id="WP_127122125.1">
    <property type="nucleotide sequence ID" value="NZ_BHXQ01000003.1"/>
</dbReference>
<dbReference type="NCBIfam" id="NF003950">
    <property type="entry name" value="PRK05450.1-3"/>
    <property type="match status" value="1"/>
</dbReference>
<name>A0A401U9A1_9BACT</name>
<comment type="catalytic activity">
    <reaction evidence="5">
        <text>3-deoxy-alpha-D-manno-oct-2-ulosonate + CTP = CMP-3-deoxy-beta-D-manno-octulosonate + diphosphate</text>
        <dbReference type="Rhea" id="RHEA:23448"/>
        <dbReference type="ChEBI" id="CHEBI:33019"/>
        <dbReference type="ChEBI" id="CHEBI:37563"/>
        <dbReference type="ChEBI" id="CHEBI:85986"/>
        <dbReference type="ChEBI" id="CHEBI:85987"/>
        <dbReference type="EC" id="2.7.7.38"/>
    </reaction>
</comment>
<dbReference type="OrthoDB" id="9815559at2"/>
<dbReference type="GO" id="GO:0005829">
    <property type="term" value="C:cytosol"/>
    <property type="evidence" value="ECO:0007669"/>
    <property type="project" value="TreeGrafter"/>
</dbReference>